<dbReference type="EMBL" id="GBXM01051324">
    <property type="protein sequence ID" value="JAH57253.1"/>
    <property type="molecule type" value="Transcribed_RNA"/>
</dbReference>
<name>A0A0E9TX08_ANGAN</name>
<dbReference type="AlphaFoldDB" id="A0A0E9TX08"/>
<evidence type="ECO:0000313" key="1">
    <source>
        <dbReference type="EMBL" id="JAH57253.1"/>
    </source>
</evidence>
<proteinExistence type="predicted"/>
<reference evidence="1" key="1">
    <citation type="submission" date="2014-11" db="EMBL/GenBank/DDBJ databases">
        <authorList>
            <person name="Amaro Gonzalez C."/>
        </authorList>
    </citation>
    <scope>NUCLEOTIDE SEQUENCE</scope>
</reference>
<organism evidence="1">
    <name type="scientific">Anguilla anguilla</name>
    <name type="common">European freshwater eel</name>
    <name type="synonym">Muraena anguilla</name>
    <dbReference type="NCBI Taxonomy" id="7936"/>
    <lineage>
        <taxon>Eukaryota</taxon>
        <taxon>Metazoa</taxon>
        <taxon>Chordata</taxon>
        <taxon>Craniata</taxon>
        <taxon>Vertebrata</taxon>
        <taxon>Euteleostomi</taxon>
        <taxon>Actinopterygii</taxon>
        <taxon>Neopterygii</taxon>
        <taxon>Teleostei</taxon>
        <taxon>Anguilliformes</taxon>
        <taxon>Anguillidae</taxon>
        <taxon>Anguilla</taxon>
    </lineage>
</organism>
<protein>
    <submittedName>
        <fullName evidence="1">Uncharacterized protein</fullName>
    </submittedName>
</protein>
<reference evidence="1" key="2">
    <citation type="journal article" date="2015" name="Fish Shellfish Immunol.">
        <title>Early steps in the European eel (Anguilla anguilla)-Vibrio vulnificus interaction in the gills: Role of the RtxA13 toxin.</title>
        <authorList>
            <person name="Callol A."/>
            <person name="Pajuelo D."/>
            <person name="Ebbesson L."/>
            <person name="Teles M."/>
            <person name="MacKenzie S."/>
            <person name="Amaro C."/>
        </authorList>
    </citation>
    <scope>NUCLEOTIDE SEQUENCE</scope>
</reference>
<sequence length="36" mass="3983">MTQHNDNSVSSAEAVCLLMDWLFGVSCQPLPLCWGE</sequence>
<accession>A0A0E9TX08</accession>